<name>A0A5M3XPN9_9ACTN</name>
<evidence type="ECO:0000313" key="2">
    <source>
        <dbReference type="Proteomes" id="UP000377595"/>
    </source>
</evidence>
<organism evidence="1 2">
    <name type="scientific">Acrocarpospora pleiomorpha</name>
    <dbReference type="NCBI Taxonomy" id="90975"/>
    <lineage>
        <taxon>Bacteria</taxon>
        <taxon>Bacillati</taxon>
        <taxon>Actinomycetota</taxon>
        <taxon>Actinomycetes</taxon>
        <taxon>Streptosporangiales</taxon>
        <taxon>Streptosporangiaceae</taxon>
        <taxon>Acrocarpospora</taxon>
    </lineage>
</organism>
<accession>A0A5M3XPN9</accession>
<dbReference type="OrthoDB" id="9984200at2"/>
<protein>
    <submittedName>
        <fullName evidence="1">Uncharacterized protein</fullName>
    </submittedName>
</protein>
<proteinExistence type="predicted"/>
<evidence type="ECO:0000313" key="1">
    <source>
        <dbReference type="EMBL" id="GES21621.1"/>
    </source>
</evidence>
<sequence length="192" mass="20998">MRIDAPVEYQPEMIARLKLLYDVAATQRANAAEGLSFASIRLDGDRGLLMVTPPGCDAIECQVDYSTSSRDVLRDVIAAQGISLRAAPPDDGTFGMPKDDDPPLLQHAWVMKMVAYGVDPWTVYGRSWAGDLLEIRLAHLSTEALFRIDGLASLVVVNVNHAEPSRRIGLNYAVVDRISRLVDEGDAGIIHL</sequence>
<dbReference type="EMBL" id="BLAF01000024">
    <property type="protein sequence ID" value="GES21621.1"/>
    <property type="molecule type" value="Genomic_DNA"/>
</dbReference>
<reference evidence="1 2" key="1">
    <citation type="submission" date="2019-10" db="EMBL/GenBank/DDBJ databases">
        <title>Whole genome shotgun sequence of Acrocarpospora pleiomorpha NBRC 16267.</title>
        <authorList>
            <person name="Ichikawa N."/>
            <person name="Kimura A."/>
            <person name="Kitahashi Y."/>
            <person name="Komaki H."/>
            <person name="Oguchi A."/>
        </authorList>
    </citation>
    <scope>NUCLEOTIDE SEQUENCE [LARGE SCALE GENOMIC DNA]</scope>
    <source>
        <strain evidence="1 2">NBRC 16267</strain>
    </source>
</reference>
<dbReference type="RefSeq" id="WP_155346600.1">
    <property type="nucleotide sequence ID" value="NZ_BAAAHM010000005.1"/>
</dbReference>
<keyword evidence="2" id="KW-1185">Reference proteome</keyword>
<gene>
    <name evidence="1" type="ORF">Aple_045170</name>
</gene>
<dbReference type="AlphaFoldDB" id="A0A5M3XPN9"/>
<comment type="caution">
    <text evidence="1">The sequence shown here is derived from an EMBL/GenBank/DDBJ whole genome shotgun (WGS) entry which is preliminary data.</text>
</comment>
<dbReference type="Proteomes" id="UP000377595">
    <property type="component" value="Unassembled WGS sequence"/>
</dbReference>